<reference evidence="1 2" key="1">
    <citation type="submission" date="2016-03" db="EMBL/GenBank/DDBJ databases">
        <authorList>
            <person name="Ploux O."/>
        </authorList>
    </citation>
    <scope>NUCLEOTIDE SEQUENCE [LARGE SCALE GENOMIC DNA]</scope>
    <source>
        <strain evidence="1 2">R0</strain>
    </source>
</reference>
<dbReference type="PROSITE" id="PS51257">
    <property type="entry name" value="PROKAR_LIPOPROTEIN"/>
    <property type="match status" value="1"/>
</dbReference>
<gene>
    <name evidence="1" type="ORF">AZI86_16405</name>
</gene>
<dbReference type="Proteomes" id="UP000075320">
    <property type="component" value="Unassembled WGS sequence"/>
</dbReference>
<evidence type="ECO:0000313" key="1">
    <source>
        <dbReference type="EMBL" id="KYG62413.1"/>
    </source>
</evidence>
<organism evidence="1 2">
    <name type="scientific">Bdellovibrio bacteriovorus</name>
    <dbReference type="NCBI Taxonomy" id="959"/>
    <lineage>
        <taxon>Bacteria</taxon>
        <taxon>Pseudomonadati</taxon>
        <taxon>Bdellovibrionota</taxon>
        <taxon>Bdellovibrionia</taxon>
        <taxon>Bdellovibrionales</taxon>
        <taxon>Pseudobdellovibrionaceae</taxon>
        <taxon>Bdellovibrio</taxon>
    </lineage>
</organism>
<evidence type="ECO:0008006" key="3">
    <source>
        <dbReference type="Google" id="ProtNLM"/>
    </source>
</evidence>
<sequence>MKKYFFIALLALASCTTTPVKPPAAPSVPADNDKEISIDYESIKRHLKMERERDSLGYAEKSFNTCETGYGYSRSQNCRQQNLTVIHFRLLCRDSEGTISTVLTESDLRPLDRRSVRWNLKGTQGVTYTDSDGYGQILAASTGSQKNQRVRLAIGNEFLYMKAGELQRVITPRPWCNQY</sequence>
<accession>A0A150WGV6</accession>
<dbReference type="EMBL" id="LUKE01000005">
    <property type="protein sequence ID" value="KYG62413.1"/>
    <property type="molecule type" value="Genomic_DNA"/>
</dbReference>
<comment type="caution">
    <text evidence="1">The sequence shown here is derived from an EMBL/GenBank/DDBJ whole genome shotgun (WGS) entry which is preliminary data.</text>
</comment>
<dbReference type="RefSeq" id="WP_061836374.1">
    <property type="nucleotide sequence ID" value="NZ_LUKE01000005.1"/>
</dbReference>
<protein>
    <recommendedName>
        <fullName evidence="3">Lipoprotein</fullName>
    </recommendedName>
</protein>
<keyword evidence="2" id="KW-1185">Reference proteome</keyword>
<dbReference type="OrthoDB" id="5292802at2"/>
<dbReference type="AlphaFoldDB" id="A0A150WGV6"/>
<evidence type="ECO:0000313" key="2">
    <source>
        <dbReference type="Proteomes" id="UP000075320"/>
    </source>
</evidence>
<proteinExistence type="predicted"/>
<name>A0A150WGV6_BDEBC</name>